<dbReference type="AlphaFoldDB" id="A0A448X397"/>
<keyword evidence="2" id="KW-1185">Reference proteome</keyword>
<evidence type="ECO:0000313" key="2">
    <source>
        <dbReference type="Proteomes" id="UP000784294"/>
    </source>
</evidence>
<dbReference type="EMBL" id="CAAALY010083798">
    <property type="protein sequence ID" value="VEL26937.1"/>
    <property type="molecule type" value="Genomic_DNA"/>
</dbReference>
<reference evidence="1" key="1">
    <citation type="submission" date="2018-11" db="EMBL/GenBank/DDBJ databases">
        <authorList>
            <consortium name="Pathogen Informatics"/>
        </authorList>
    </citation>
    <scope>NUCLEOTIDE SEQUENCE</scope>
</reference>
<accession>A0A448X397</accession>
<name>A0A448X397_9PLAT</name>
<evidence type="ECO:0000313" key="1">
    <source>
        <dbReference type="EMBL" id="VEL26937.1"/>
    </source>
</evidence>
<organism evidence="1 2">
    <name type="scientific">Protopolystoma xenopodis</name>
    <dbReference type="NCBI Taxonomy" id="117903"/>
    <lineage>
        <taxon>Eukaryota</taxon>
        <taxon>Metazoa</taxon>
        <taxon>Spiralia</taxon>
        <taxon>Lophotrochozoa</taxon>
        <taxon>Platyhelminthes</taxon>
        <taxon>Monogenea</taxon>
        <taxon>Polyopisthocotylea</taxon>
        <taxon>Polystomatidea</taxon>
        <taxon>Polystomatidae</taxon>
        <taxon>Protopolystoma</taxon>
    </lineage>
</organism>
<dbReference type="Proteomes" id="UP000784294">
    <property type="component" value="Unassembled WGS sequence"/>
</dbReference>
<gene>
    <name evidence="1" type="ORF">PXEA_LOCUS20377</name>
</gene>
<protein>
    <submittedName>
        <fullName evidence="1">Uncharacterized protein</fullName>
    </submittedName>
</protein>
<sequence>MASLLRYRPPCLAHFFYLPSTLPLPLPLPRPPTIIHTISTKCTKHFFSDPLTRLSRSSANSPQRLMPEQVASRCDGGAASTSHRPDGRPLAEALLYPPGATVATAATFAVAATKSSVAIFLYTVHPSLLCDM</sequence>
<proteinExistence type="predicted"/>
<comment type="caution">
    <text evidence="1">The sequence shown here is derived from an EMBL/GenBank/DDBJ whole genome shotgun (WGS) entry which is preliminary data.</text>
</comment>